<comment type="caution">
    <text evidence="2">The sequence shown here is derived from an EMBL/GenBank/DDBJ whole genome shotgun (WGS) entry which is preliminary data.</text>
</comment>
<evidence type="ECO:0000313" key="3">
    <source>
        <dbReference type="Proteomes" id="UP001149165"/>
    </source>
</evidence>
<protein>
    <submittedName>
        <fullName evidence="2">Uncharacterized protein</fullName>
    </submittedName>
</protein>
<feature type="signal peptide" evidence="1">
    <location>
        <begin position="1"/>
        <end position="18"/>
    </location>
</feature>
<sequence>MFGKLAISLGLFLAGVQAQQSVNCEYQSLKCGSVLLAAPYSYTETQLVAAVNDTTSIPSLSVGQLSQTLFHCTDILGTITGNAYCFAGCDTKPGTRNDQCIL</sequence>
<feature type="chain" id="PRO_5040811469" evidence="1">
    <location>
        <begin position="19"/>
        <end position="102"/>
    </location>
</feature>
<accession>A0A9W9G8A5</accession>
<dbReference type="Proteomes" id="UP001149165">
    <property type="component" value="Unassembled WGS sequence"/>
</dbReference>
<keyword evidence="3" id="KW-1185">Reference proteome</keyword>
<keyword evidence="1" id="KW-0732">Signal</keyword>
<evidence type="ECO:0000313" key="2">
    <source>
        <dbReference type="EMBL" id="KAJ5113951.1"/>
    </source>
</evidence>
<dbReference type="AlphaFoldDB" id="A0A9W9G8A5"/>
<dbReference type="EMBL" id="JAPQKH010000002">
    <property type="protein sequence ID" value="KAJ5113951.1"/>
    <property type="molecule type" value="Genomic_DNA"/>
</dbReference>
<evidence type="ECO:0000256" key="1">
    <source>
        <dbReference type="SAM" id="SignalP"/>
    </source>
</evidence>
<dbReference type="OrthoDB" id="4244945at2759"/>
<organism evidence="2 3">
    <name type="scientific">Penicillium angulare</name>
    <dbReference type="NCBI Taxonomy" id="116970"/>
    <lineage>
        <taxon>Eukaryota</taxon>
        <taxon>Fungi</taxon>
        <taxon>Dikarya</taxon>
        <taxon>Ascomycota</taxon>
        <taxon>Pezizomycotina</taxon>
        <taxon>Eurotiomycetes</taxon>
        <taxon>Eurotiomycetidae</taxon>
        <taxon>Eurotiales</taxon>
        <taxon>Aspergillaceae</taxon>
        <taxon>Penicillium</taxon>
    </lineage>
</organism>
<reference evidence="2" key="2">
    <citation type="journal article" date="2023" name="IMA Fungus">
        <title>Comparative genomic study of the Penicillium genus elucidates a diverse pangenome and 15 lateral gene transfer events.</title>
        <authorList>
            <person name="Petersen C."/>
            <person name="Sorensen T."/>
            <person name="Nielsen M.R."/>
            <person name="Sondergaard T.E."/>
            <person name="Sorensen J.L."/>
            <person name="Fitzpatrick D.A."/>
            <person name="Frisvad J.C."/>
            <person name="Nielsen K.L."/>
        </authorList>
    </citation>
    <scope>NUCLEOTIDE SEQUENCE</scope>
    <source>
        <strain evidence="2">IBT 30069</strain>
    </source>
</reference>
<name>A0A9W9G8A5_9EURO</name>
<reference evidence="2" key="1">
    <citation type="submission" date="2022-11" db="EMBL/GenBank/DDBJ databases">
        <authorList>
            <person name="Petersen C."/>
        </authorList>
    </citation>
    <scope>NUCLEOTIDE SEQUENCE</scope>
    <source>
        <strain evidence="2">IBT 30069</strain>
    </source>
</reference>
<gene>
    <name evidence="2" type="ORF">N7456_002485</name>
</gene>
<proteinExistence type="predicted"/>